<feature type="transmembrane region" description="Helical" evidence="1">
    <location>
        <begin position="12"/>
        <end position="31"/>
    </location>
</feature>
<gene>
    <name evidence="2" type="ORF">UFOPK1639_00895</name>
</gene>
<feature type="transmembrane region" description="Helical" evidence="1">
    <location>
        <begin position="37"/>
        <end position="56"/>
    </location>
</feature>
<name>A0A6J6DYL9_9ZZZZ</name>
<dbReference type="EMBL" id="CAEZTH010000130">
    <property type="protein sequence ID" value="CAB4569167.1"/>
    <property type="molecule type" value="Genomic_DNA"/>
</dbReference>
<keyword evidence="1" id="KW-0812">Transmembrane</keyword>
<proteinExistence type="predicted"/>
<keyword evidence="1" id="KW-1133">Transmembrane helix</keyword>
<evidence type="ECO:0000256" key="1">
    <source>
        <dbReference type="SAM" id="Phobius"/>
    </source>
</evidence>
<reference evidence="2" key="1">
    <citation type="submission" date="2020-05" db="EMBL/GenBank/DDBJ databases">
        <authorList>
            <person name="Chiriac C."/>
            <person name="Salcher M."/>
            <person name="Ghai R."/>
            <person name="Kavagutti S V."/>
        </authorList>
    </citation>
    <scope>NUCLEOTIDE SEQUENCE</scope>
</reference>
<organism evidence="2">
    <name type="scientific">freshwater metagenome</name>
    <dbReference type="NCBI Taxonomy" id="449393"/>
    <lineage>
        <taxon>unclassified sequences</taxon>
        <taxon>metagenomes</taxon>
        <taxon>ecological metagenomes</taxon>
    </lineage>
</organism>
<sequence>MDSHTLRSSSGRIMAIAAIALSALGVIALAAGDWSLVFTKSWVYLWFGYCAWLLFWNPSIRISSDVVVIDNVFRIFQLNWSSINRIDTKYSLTLETNFGVIRAFGAPAPSRYAGFMASRTDAAHLPESSFIGKGLVRPGDLTSSDSGVAAYLIRSHWEILRDRNELINKPKVETRWVAWRVIVFATLSVATILSFIL</sequence>
<dbReference type="AlphaFoldDB" id="A0A6J6DYL9"/>
<protein>
    <submittedName>
        <fullName evidence="2">Unannotated protein</fullName>
    </submittedName>
</protein>
<keyword evidence="1" id="KW-0472">Membrane</keyword>
<accession>A0A6J6DYL9</accession>
<evidence type="ECO:0000313" key="2">
    <source>
        <dbReference type="EMBL" id="CAB4569167.1"/>
    </source>
</evidence>
<feature type="transmembrane region" description="Helical" evidence="1">
    <location>
        <begin position="177"/>
        <end position="196"/>
    </location>
</feature>